<protein>
    <recommendedName>
        <fullName evidence="5">Retrovirus-related Pol polyprotein from type-1 retrotransposable element R1</fullName>
    </recommendedName>
</protein>
<dbReference type="OrthoDB" id="2752996at2759"/>
<proteinExistence type="predicted"/>
<dbReference type="InterPro" id="IPR002156">
    <property type="entry name" value="RNaseH_domain"/>
</dbReference>
<name>A0A4Y2NHX3_ARAVE</name>
<gene>
    <name evidence="3" type="primary">R1A1-elementORF2_503</name>
    <name evidence="3" type="ORF">AVEN_15038_1</name>
</gene>
<dbReference type="Proteomes" id="UP000499080">
    <property type="component" value="Unassembled WGS sequence"/>
</dbReference>
<accession>A0A4Y2NHX3</accession>
<dbReference type="AlphaFoldDB" id="A0A4Y2NHX3"/>
<dbReference type="Gene3D" id="3.30.420.10">
    <property type="entry name" value="Ribonuclease H-like superfamily/Ribonuclease H"/>
    <property type="match status" value="1"/>
</dbReference>
<evidence type="ECO:0000313" key="4">
    <source>
        <dbReference type="Proteomes" id="UP000499080"/>
    </source>
</evidence>
<dbReference type="SUPFAM" id="SSF56672">
    <property type="entry name" value="DNA/RNA polymerases"/>
    <property type="match status" value="1"/>
</dbReference>
<evidence type="ECO:0000259" key="2">
    <source>
        <dbReference type="PROSITE" id="PS50879"/>
    </source>
</evidence>
<evidence type="ECO:0000313" key="3">
    <source>
        <dbReference type="EMBL" id="GBN38150.1"/>
    </source>
</evidence>
<evidence type="ECO:0000259" key="1">
    <source>
        <dbReference type="PROSITE" id="PS50878"/>
    </source>
</evidence>
<dbReference type="GO" id="GO:0042575">
    <property type="term" value="C:DNA polymerase complex"/>
    <property type="evidence" value="ECO:0007669"/>
    <property type="project" value="UniProtKB-ARBA"/>
</dbReference>
<comment type="caution">
    <text evidence="3">The sequence shown here is derived from an EMBL/GenBank/DDBJ whole genome shotgun (WGS) entry which is preliminary data.</text>
</comment>
<dbReference type="PANTHER" id="PTHR19446">
    <property type="entry name" value="REVERSE TRANSCRIPTASES"/>
    <property type="match status" value="1"/>
</dbReference>
<sequence length="741" mass="84227">MAPRKAPGIDGLTVEMLRAINDKSPQFLEALLNKCLSLGCFPESWKYAKLVLLAKPSKDPRLPGSYRPICLLSVVSKVLDKLITQRLLFLCQQQDFLHPRQHGFRAGRSCETASASLWSEMFSALGNRGRVCIVSLDVAGAFDSVWRHSVLKRLIQANCPRNIFGIVRDYFQNRQVVYFHASGSWHFLAERGVPQGSCSSPFYWNLVHDMALDVGLPEGCFLQAFADDLVLVIKGRTKEEIEEKGTLALAILIQWGRGHKLLFNETKTVVLPITFGGHLSLLDPIRITMNSTVLTVSDGCRYLGVWWNSGLTSTEHFKRVRRRVDLLSYRLSMVAGRFFSRRVGTFFRLYKGPLEPFALYGHGAWGNRLALKKLRDLLCSIQRRPLLKLTQAYRTTSTEALQVLAGVLPLDLKAELVFTKFKIFTLRVNGQVGLRVIRSQDYRKKVDKYEVHPLYWRPIHFGTKPPTGFEMELFTGGSRLNGKVGSSAVVLYNGCPIQTVQCRLPDHASVFDAEVGGMNMALTLIQGMAEWHPIRIYTDSLSLLKALEATISVNPAVWDLKRRCLDLLEVRRVEFFWVKAHVGVAGNELADKHAKLATAHQSVDMEVLKSVSTFHREIMSDLQYIWQDRWILSEKGRQTAQFFPLVDLEQKFYNHRITQIITGHGRFPFYFKRFGISDNDMCACGRVGDANHYLMECPRTGDLRAKLRLDLSYLPSLLEQKCNLAPLEEIMKRVLEFVPNL</sequence>
<dbReference type="GO" id="GO:0003676">
    <property type="term" value="F:nucleic acid binding"/>
    <property type="evidence" value="ECO:0007669"/>
    <property type="project" value="InterPro"/>
</dbReference>
<dbReference type="Pfam" id="PF00075">
    <property type="entry name" value="RNase_H"/>
    <property type="match status" value="1"/>
</dbReference>
<reference evidence="3 4" key="1">
    <citation type="journal article" date="2019" name="Sci. Rep.">
        <title>Orb-weaving spider Araneus ventricosus genome elucidates the spidroin gene catalogue.</title>
        <authorList>
            <person name="Kono N."/>
            <person name="Nakamura H."/>
            <person name="Ohtoshi R."/>
            <person name="Moran D.A.P."/>
            <person name="Shinohara A."/>
            <person name="Yoshida Y."/>
            <person name="Fujiwara M."/>
            <person name="Mori M."/>
            <person name="Tomita M."/>
            <person name="Arakawa K."/>
        </authorList>
    </citation>
    <scope>NUCLEOTIDE SEQUENCE [LARGE SCALE GENOMIC DNA]</scope>
</reference>
<feature type="domain" description="RNase H type-1" evidence="2">
    <location>
        <begin position="467"/>
        <end position="599"/>
    </location>
</feature>
<dbReference type="GO" id="GO:0071897">
    <property type="term" value="P:DNA biosynthetic process"/>
    <property type="evidence" value="ECO:0007669"/>
    <property type="project" value="UniProtKB-ARBA"/>
</dbReference>
<dbReference type="InterPro" id="IPR000477">
    <property type="entry name" value="RT_dom"/>
</dbReference>
<evidence type="ECO:0008006" key="5">
    <source>
        <dbReference type="Google" id="ProtNLM"/>
    </source>
</evidence>
<dbReference type="Pfam" id="PF00078">
    <property type="entry name" value="RVT_1"/>
    <property type="match status" value="1"/>
</dbReference>
<dbReference type="EMBL" id="BGPR01009127">
    <property type="protein sequence ID" value="GBN38150.1"/>
    <property type="molecule type" value="Genomic_DNA"/>
</dbReference>
<dbReference type="CDD" id="cd01650">
    <property type="entry name" value="RT_nLTR_like"/>
    <property type="match status" value="1"/>
</dbReference>
<organism evidence="3 4">
    <name type="scientific">Araneus ventricosus</name>
    <name type="common">Orbweaver spider</name>
    <name type="synonym">Epeira ventricosa</name>
    <dbReference type="NCBI Taxonomy" id="182803"/>
    <lineage>
        <taxon>Eukaryota</taxon>
        <taxon>Metazoa</taxon>
        <taxon>Ecdysozoa</taxon>
        <taxon>Arthropoda</taxon>
        <taxon>Chelicerata</taxon>
        <taxon>Arachnida</taxon>
        <taxon>Araneae</taxon>
        <taxon>Araneomorphae</taxon>
        <taxon>Entelegynae</taxon>
        <taxon>Araneoidea</taxon>
        <taxon>Araneidae</taxon>
        <taxon>Araneus</taxon>
    </lineage>
</organism>
<keyword evidence="4" id="KW-1185">Reference proteome</keyword>
<dbReference type="SUPFAM" id="SSF53098">
    <property type="entry name" value="Ribonuclease H-like"/>
    <property type="match status" value="1"/>
</dbReference>
<dbReference type="PROSITE" id="PS50879">
    <property type="entry name" value="RNASE_H_1"/>
    <property type="match status" value="1"/>
</dbReference>
<dbReference type="PROSITE" id="PS50878">
    <property type="entry name" value="RT_POL"/>
    <property type="match status" value="1"/>
</dbReference>
<dbReference type="CDD" id="cd09276">
    <property type="entry name" value="Rnase_HI_RT_non_LTR"/>
    <property type="match status" value="1"/>
</dbReference>
<dbReference type="InterPro" id="IPR036397">
    <property type="entry name" value="RNaseH_sf"/>
</dbReference>
<feature type="domain" description="Reverse transcriptase" evidence="1">
    <location>
        <begin position="34"/>
        <end position="307"/>
    </location>
</feature>
<dbReference type="InterPro" id="IPR012337">
    <property type="entry name" value="RNaseH-like_sf"/>
</dbReference>
<dbReference type="GO" id="GO:0004523">
    <property type="term" value="F:RNA-DNA hybrid ribonuclease activity"/>
    <property type="evidence" value="ECO:0007669"/>
    <property type="project" value="InterPro"/>
</dbReference>
<dbReference type="InterPro" id="IPR043502">
    <property type="entry name" value="DNA/RNA_pol_sf"/>
</dbReference>